<feature type="transmembrane region" description="Helical" evidence="9">
    <location>
        <begin position="283"/>
        <end position="308"/>
    </location>
</feature>
<dbReference type="InterPro" id="IPR029044">
    <property type="entry name" value="Nucleotide-diphossugar_trans"/>
</dbReference>
<comment type="subcellular location">
    <subcellularLocation>
        <location evidence="1">Membrane</location>
        <topology evidence="1">Multi-pass membrane protein</topology>
    </subcellularLocation>
</comment>
<proteinExistence type="predicted"/>
<keyword evidence="6 9" id="KW-0812">Transmembrane</keyword>
<evidence type="ECO:0000256" key="8">
    <source>
        <dbReference type="ARBA" id="ARBA00023136"/>
    </source>
</evidence>
<keyword evidence="5 10" id="KW-0808">Transferase</keyword>
<dbReference type="InterPro" id="IPR025993">
    <property type="entry name" value="Ceramide_glucosylTrfase"/>
</dbReference>
<evidence type="ECO:0000256" key="1">
    <source>
        <dbReference type="ARBA" id="ARBA00004141"/>
    </source>
</evidence>
<evidence type="ECO:0000256" key="4">
    <source>
        <dbReference type="ARBA" id="ARBA00022676"/>
    </source>
</evidence>
<keyword evidence="7 9" id="KW-1133">Transmembrane helix</keyword>
<feature type="transmembrane region" description="Helical" evidence="9">
    <location>
        <begin position="6"/>
        <end position="31"/>
    </location>
</feature>
<comment type="pathway">
    <text evidence="2">Lipid metabolism; sphingolipid metabolism.</text>
</comment>
<dbReference type="GO" id="GO:0006679">
    <property type="term" value="P:glucosylceramide biosynthetic process"/>
    <property type="evidence" value="ECO:0007669"/>
    <property type="project" value="TreeGrafter"/>
</dbReference>
<dbReference type="EMBL" id="CP036261">
    <property type="protein sequence ID" value="QDS86005.1"/>
    <property type="molecule type" value="Genomic_DNA"/>
</dbReference>
<evidence type="ECO:0000256" key="5">
    <source>
        <dbReference type="ARBA" id="ARBA00022679"/>
    </source>
</evidence>
<evidence type="ECO:0000256" key="3">
    <source>
        <dbReference type="ARBA" id="ARBA00004991"/>
    </source>
</evidence>
<dbReference type="RefSeq" id="WP_145341520.1">
    <property type="nucleotide sequence ID" value="NZ_CP036261.1"/>
</dbReference>
<organism evidence="10 11">
    <name type="scientific">Rosistilla ulvae</name>
    <dbReference type="NCBI Taxonomy" id="1930277"/>
    <lineage>
        <taxon>Bacteria</taxon>
        <taxon>Pseudomonadati</taxon>
        <taxon>Planctomycetota</taxon>
        <taxon>Planctomycetia</taxon>
        <taxon>Pirellulales</taxon>
        <taxon>Pirellulaceae</taxon>
        <taxon>Rosistilla</taxon>
    </lineage>
</organism>
<evidence type="ECO:0000313" key="11">
    <source>
        <dbReference type="Proteomes" id="UP000319557"/>
    </source>
</evidence>
<dbReference type="PANTHER" id="PTHR12726:SF0">
    <property type="entry name" value="CERAMIDE GLUCOSYLTRANSFERASE"/>
    <property type="match status" value="1"/>
</dbReference>
<evidence type="ECO:0000256" key="6">
    <source>
        <dbReference type="ARBA" id="ARBA00022692"/>
    </source>
</evidence>
<keyword evidence="4" id="KW-0328">Glycosyltransferase</keyword>
<keyword evidence="11" id="KW-1185">Reference proteome</keyword>
<evidence type="ECO:0000256" key="2">
    <source>
        <dbReference type="ARBA" id="ARBA00004760"/>
    </source>
</evidence>
<feature type="transmembrane region" description="Helical" evidence="9">
    <location>
        <begin position="314"/>
        <end position="335"/>
    </location>
</feature>
<comment type="pathway">
    <text evidence="3">Sphingolipid metabolism.</text>
</comment>
<evidence type="ECO:0000313" key="10">
    <source>
        <dbReference type="EMBL" id="QDS86005.1"/>
    </source>
</evidence>
<dbReference type="KEGG" id="ruv:EC9_01630"/>
<sequence length="425" mass="47146">MISIAAIYSIALLLWSIANWGFAWFFAARIVRPGIGNHRLHENQPFAPKASVLLSLRGCDPFLEQTLRGLLEQSYPDFEVIVVVDNRCDPAWDVAMQVKSERDAQDRIRIVELLNPLPTCSLKCSSLVQATSQISSTSQVVVLVDADVVPHANWLRGVVQPLSDPKVGVVTGNQWFDPRRRDTGSVLRSLWNSGALVATAINANPWAGTCAIRTADLLSSGLVDDWKTSVVDDGPIKAAMTRLGLRVHFDPNLIMVNRDQCTTAFVGRYVTRMLTWSRVYEPTFAGTVVHAAALALFTAGWLLFLIAAICWGDWPAAALLTSSMLIANGCMFLSWRTVRVAVGEAVATRGDSLHRMSWSEAAQVFALLPVCQLTHVFCTIKAIWVRQVNWRGITYRLHSQRRVEMVAYRPYVDNQQVPSEANLSV</sequence>
<dbReference type="Proteomes" id="UP000319557">
    <property type="component" value="Chromosome"/>
</dbReference>
<dbReference type="GO" id="GO:0008120">
    <property type="term" value="F:ceramide glucosyltransferase activity"/>
    <property type="evidence" value="ECO:0007669"/>
    <property type="project" value="TreeGrafter"/>
</dbReference>
<accession>A0A517LTQ2</accession>
<protein>
    <submittedName>
        <fullName evidence="10">N-glycosyltransferase</fullName>
    </submittedName>
</protein>
<evidence type="ECO:0000256" key="7">
    <source>
        <dbReference type="ARBA" id="ARBA00022989"/>
    </source>
</evidence>
<gene>
    <name evidence="10" type="ORF">EC9_01630</name>
</gene>
<keyword evidence="8 9" id="KW-0472">Membrane</keyword>
<dbReference type="Gene3D" id="3.90.550.10">
    <property type="entry name" value="Spore Coat Polysaccharide Biosynthesis Protein SpsA, Chain A"/>
    <property type="match status" value="1"/>
</dbReference>
<dbReference type="OrthoDB" id="284671at2"/>
<dbReference type="PANTHER" id="PTHR12726">
    <property type="entry name" value="CERAMIDE GLUCOSYLTRANSFERASE"/>
    <property type="match status" value="1"/>
</dbReference>
<reference evidence="10 11" key="1">
    <citation type="submission" date="2019-02" db="EMBL/GenBank/DDBJ databases">
        <title>Deep-cultivation of Planctomycetes and their phenomic and genomic characterization uncovers novel biology.</title>
        <authorList>
            <person name="Wiegand S."/>
            <person name="Jogler M."/>
            <person name="Boedeker C."/>
            <person name="Pinto D."/>
            <person name="Vollmers J."/>
            <person name="Rivas-Marin E."/>
            <person name="Kohn T."/>
            <person name="Peeters S.H."/>
            <person name="Heuer A."/>
            <person name="Rast P."/>
            <person name="Oberbeckmann S."/>
            <person name="Bunk B."/>
            <person name="Jeske O."/>
            <person name="Meyerdierks A."/>
            <person name="Storesund J.E."/>
            <person name="Kallscheuer N."/>
            <person name="Luecker S."/>
            <person name="Lage O.M."/>
            <person name="Pohl T."/>
            <person name="Merkel B.J."/>
            <person name="Hornburger P."/>
            <person name="Mueller R.-W."/>
            <person name="Bruemmer F."/>
            <person name="Labrenz M."/>
            <person name="Spormann A.M."/>
            <person name="Op den Camp H."/>
            <person name="Overmann J."/>
            <person name="Amann R."/>
            <person name="Jetten M.S.M."/>
            <person name="Mascher T."/>
            <person name="Medema M.H."/>
            <person name="Devos D.P."/>
            <person name="Kaster A.-K."/>
            <person name="Ovreas L."/>
            <person name="Rohde M."/>
            <person name="Galperin M.Y."/>
            <person name="Jogler C."/>
        </authorList>
    </citation>
    <scope>NUCLEOTIDE SEQUENCE [LARGE SCALE GENOMIC DNA]</scope>
    <source>
        <strain evidence="10 11">EC9</strain>
    </source>
</reference>
<dbReference type="SUPFAM" id="SSF53448">
    <property type="entry name" value="Nucleotide-diphospho-sugar transferases"/>
    <property type="match status" value="1"/>
</dbReference>
<evidence type="ECO:0000256" key="9">
    <source>
        <dbReference type="SAM" id="Phobius"/>
    </source>
</evidence>
<dbReference type="GO" id="GO:0016020">
    <property type="term" value="C:membrane"/>
    <property type="evidence" value="ECO:0007669"/>
    <property type="project" value="UniProtKB-SubCell"/>
</dbReference>
<dbReference type="Pfam" id="PF13641">
    <property type="entry name" value="Glyco_tranf_2_3"/>
    <property type="match status" value="1"/>
</dbReference>
<dbReference type="AlphaFoldDB" id="A0A517LTQ2"/>
<name>A0A517LTQ2_9BACT</name>